<name>A0ABV8AMU7_9BACT</name>
<dbReference type="InterPro" id="IPR026992">
    <property type="entry name" value="DIOX_N"/>
</dbReference>
<dbReference type="InterPro" id="IPR027443">
    <property type="entry name" value="IPNS-like_sf"/>
</dbReference>
<evidence type="ECO:0000259" key="6">
    <source>
        <dbReference type="PROSITE" id="PS51471"/>
    </source>
</evidence>
<proteinExistence type="inferred from homology"/>
<dbReference type="Pfam" id="PF14226">
    <property type="entry name" value="DIOX_N"/>
    <property type="match status" value="1"/>
</dbReference>
<evidence type="ECO:0000256" key="4">
    <source>
        <dbReference type="ARBA" id="ARBA00023004"/>
    </source>
</evidence>
<evidence type="ECO:0000256" key="1">
    <source>
        <dbReference type="ARBA" id="ARBA00008056"/>
    </source>
</evidence>
<dbReference type="InterPro" id="IPR005123">
    <property type="entry name" value="Oxoglu/Fe-dep_dioxygenase_dom"/>
</dbReference>
<feature type="domain" description="Fe2OG dioxygenase" evidence="6">
    <location>
        <begin position="176"/>
        <end position="285"/>
    </location>
</feature>
<dbReference type="EMBL" id="JBHRZS010000003">
    <property type="protein sequence ID" value="MFC3878950.1"/>
    <property type="molecule type" value="Genomic_DNA"/>
</dbReference>
<accession>A0ABV8AMU7</accession>
<dbReference type="Gene3D" id="2.60.120.330">
    <property type="entry name" value="B-lactam Antibiotic, Isopenicillin N Synthase, Chain"/>
    <property type="match status" value="1"/>
</dbReference>
<evidence type="ECO:0000313" key="8">
    <source>
        <dbReference type="Proteomes" id="UP001595805"/>
    </source>
</evidence>
<dbReference type="PROSITE" id="PS51471">
    <property type="entry name" value="FE2OG_OXY"/>
    <property type="match status" value="1"/>
</dbReference>
<keyword evidence="7" id="KW-0223">Dioxygenase</keyword>
<dbReference type="PRINTS" id="PR00682">
    <property type="entry name" value="IPNSYNTHASE"/>
</dbReference>
<organism evidence="7 8">
    <name type="scientific">Algoriphagus namhaensis</name>
    <dbReference type="NCBI Taxonomy" id="915353"/>
    <lineage>
        <taxon>Bacteria</taxon>
        <taxon>Pseudomonadati</taxon>
        <taxon>Bacteroidota</taxon>
        <taxon>Cytophagia</taxon>
        <taxon>Cytophagales</taxon>
        <taxon>Cyclobacteriaceae</taxon>
        <taxon>Algoriphagus</taxon>
    </lineage>
</organism>
<gene>
    <name evidence="7" type="ORF">ACFOSV_02120</name>
</gene>
<evidence type="ECO:0000256" key="2">
    <source>
        <dbReference type="ARBA" id="ARBA00022723"/>
    </source>
</evidence>
<comment type="caution">
    <text evidence="7">The sequence shown here is derived from an EMBL/GenBank/DDBJ whole genome shotgun (WGS) entry which is preliminary data.</text>
</comment>
<keyword evidence="3 5" id="KW-0560">Oxidoreductase</keyword>
<reference evidence="8" key="1">
    <citation type="journal article" date="2019" name="Int. J. Syst. Evol. Microbiol.">
        <title>The Global Catalogue of Microorganisms (GCM) 10K type strain sequencing project: providing services to taxonomists for standard genome sequencing and annotation.</title>
        <authorList>
            <consortium name="The Broad Institute Genomics Platform"/>
            <consortium name="The Broad Institute Genome Sequencing Center for Infectious Disease"/>
            <person name="Wu L."/>
            <person name="Ma J."/>
        </authorList>
    </citation>
    <scope>NUCLEOTIDE SEQUENCE [LARGE SCALE GENOMIC DNA]</scope>
    <source>
        <strain evidence="8">CCUG 60523</strain>
    </source>
</reference>
<dbReference type="SUPFAM" id="SSF51197">
    <property type="entry name" value="Clavaminate synthase-like"/>
    <property type="match status" value="1"/>
</dbReference>
<keyword evidence="8" id="KW-1185">Reference proteome</keyword>
<dbReference type="GO" id="GO:0051213">
    <property type="term" value="F:dioxygenase activity"/>
    <property type="evidence" value="ECO:0007669"/>
    <property type="project" value="UniProtKB-KW"/>
</dbReference>
<evidence type="ECO:0000313" key="7">
    <source>
        <dbReference type="EMBL" id="MFC3878950.1"/>
    </source>
</evidence>
<evidence type="ECO:0000256" key="5">
    <source>
        <dbReference type="RuleBase" id="RU003682"/>
    </source>
</evidence>
<comment type="similarity">
    <text evidence="1 5">Belongs to the iron/ascorbate-dependent oxidoreductase family.</text>
</comment>
<dbReference type="Pfam" id="PF03171">
    <property type="entry name" value="2OG-FeII_Oxy"/>
    <property type="match status" value="1"/>
</dbReference>
<dbReference type="PANTHER" id="PTHR10209">
    <property type="entry name" value="OXIDOREDUCTASE, 2OG-FE II OXYGENASE FAMILY PROTEIN"/>
    <property type="match status" value="1"/>
</dbReference>
<evidence type="ECO:0000256" key="3">
    <source>
        <dbReference type="ARBA" id="ARBA00023002"/>
    </source>
</evidence>
<dbReference type="InterPro" id="IPR044861">
    <property type="entry name" value="IPNS-like_FE2OG_OXY"/>
</dbReference>
<dbReference type="RefSeq" id="WP_377903495.1">
    <property type="nucleotide sequence ID" value="NZ_JBHRZS010000003.1"/>
</dbReference>
<dbReference type="Proteomes" id="UP001595805">
    <property type="component" value="Unassembled WGS sequence"/>
</dbReference>
<protein>
    <submittedName>
        <fullName evidence="7">Isopenicillin N synthase family dioxygenase</fullName>
    </submittedName>
</protein>
<keyword evidence="4 5" id="KW-0408">Iron</keyword>
<sequence>MMEILFDEIPSLDLAHFTKGSPDQKKAFVKALGEAYQNIGFVAIKNHGLSQGLQDQLYQSIQDFFALPDSVKTKYEHPEIGYQRGYTGKGKEHAKGRNTGDLKEFYHVGQELSSIPDTDSVKKEYPSNVWPEEIPLLKDSSIEAYQTLENAGKSMLQAIALHLGLDEDYFEDKVAYGNSILRQIHYFPIENPDEVPADAVRAAEHGDINLITLLMGASADGLQVLRKDGVWIPITALPDQIVVNVGDMLERLTNKKLKSTIHRVVNPSREKMNSSRYSIPFFMHPRSEMDLTCLESCVDSENPKQFTDISAGGFLEERLRELGLRS</sequence>
<keyword evidence="2 5" id="KW-0479">Metal-binding</keyword>
<dbReference type="PANTHER" id="PTHR10209:SF881">
    <property type="entry name" value="FI07970P-RELATED"/>
    <property type="match status" value="1"/>
</dbReference>